<dbReference type="InterPro" id="IPR000433">
    <property type="entry name" value="Znf_ZZ"/>
</dbReference>
<keyword evidence="6" id="KW-0862">Zinc</keyword>
<proteinExistence type="predicted"/>
<comment type="caution">
    <text evidence="12">The sequence shown here is derived from an EMBL/GenBank/DDBJ whole genome shotgun (WGS) entry which is preliminary data.</text>
</comment>
<dbReference type="InterPro" id="IPR052260">
    <property type="entry name" value="Autophagy_Rcpt_SigReg"/>
</dbReference>
<dbReference type="OrthoDB" id="6435257at2759"/>
<dbReference type="GO" id="GO:0044753">
    <property type="term" value="C:amphisome"/>
    <property type="evidence" value="ECO:0007669"/>
    <property type="project" value="TreeGrafter"/>
</dbReference>
<dbReference type="SMART" id="SM00666">
    <property type="entry name" value="PB1"/>
    <property type="match status" value="1"/>
</dbReference>
<dbReference type="Pfam" id="PF00564">
    <property type="entry name" value="PB1"/>
    <property type="match status" value="1"/>
</dbReference>
<keyword evidence="13" id="KW-1185">Reference proteome</keyword>
<dbReference type="CDD" id="cd02340">
    <property type="entry name" value="ZZ_NBR1_like"/>
    <property type="match status" value="1"/>
</dbReference>
<dbReference type="Gene3D" id="1.10.8.10">
    <property type="entry name" value="DNA helicase RuvA subunit, C-terminal domain"/>
    <property type="match status" value="1"/>
</dbReference>
<feature type="region of interest" description="Disordered" evidence="9">
    <location>
        <begin position="196"/>
        <end position="254"/>
    </location>
</feature>
<dbReference type="PANTHER" id="PTHR15090">
    <property type="entry name" value="SEQUESTOSOME 1-RELATED"/>
    <property type="match status" value="1"/>
</dbReference>
<dbReference type="Gene3D" id="3.30.60.90">
    <property type="match status" value="1"/>
</dbReference>
<protein>
    <submittedName>
        <fullName evidence="12">Sequestosome-1</fullName>
    </submittedName>
</protein>
<dbReference type="SUPFAM" id="SSF57850">
    <property type="entry name" value="RING/U-box"/>
    <property type="match status" value="1"/>
</dbReference>
<sequence>MVHVIKVYLEDSSNGTKIRRLAVGSDVVNSFPLLKERIRSLFQLQSTDLELKWKDSENDLIFMSTDGELAQALANADDGLLKLYVCVRNCESEVKQNNSQTDHKPNAKGEEHPMVLCDGCDRIIVGDRYKCLQCYNFDLCSACNNDNKHPCHDMIKLVKPSNIPREWVFLGARSLWRSMFNRCPRNFFLPNPAMRAASSGSSNGNQNESAASSNSSNGNQNESASFSGSSNGNQNESAASSSSSNGKQNQSSNSGTVENAFIKFLNGDFVPAQKLLSEGLGNFIQNWPGGVDIKLESDSFVHPWNHGNQNAKTNMKDEMKKEEVSEMKKEETSVSTSEKQDEKATEQNEKVEVQPNCQKNTQPKTDILEPYGIFADCKNTFPEVNAESTKIETEIKSSDTGEREKSPVSDTESATCAEGWTFLQEEEANKPEANRIEANQSSTTEALAESEKMVNYPNLEAEAEHSSTEQNSTHLDEGNIIRTNDPQIINALIKMQAMGFTNEGGWLERLLITKKGNINEALDALYPFAQRHQ</sequence>
<keyword evidence="7" id="KW-0539">Nucleus</keyword>
<dbReference type="PANTHER" id="PTHR15090:SF0">
    <property type="entry name" value="SEQUESTOSOME-1"/>
    <property type="match status" value="1"/>
</dbReference>
<dbReference type="CDD" id="cd14320">
    <property type="entry name" value="UBA_SQSTM"/>
    <property type="match status" value="1"/>
</dbReference>
<feature type="compositionally biased region" description="Basic and acidic residues" evidence="9">
    <location>
        <begin position="389"/>
        <end position="407"/>
    </location>
</feature>
<evidence type="ECO:0000256" key="6">
    <source>
        <dbReference type="ARBA" id="ARBA00022833"/>
    </source>
</evidence>
<dbReference type="GO" id="GO:0016235">
    <property type="term" value="C:aggresome"/>
    <property type="evidence" value="ECO:0007669"/>
    <property type="project" value="TreeGrafter"/>
</dbReference>
<dbReference type="PROSITE" id="PS01357">
    <property type="entry name" value="ZF_ZZ_1"/>
    <property type="match status" value="1"/>
</dbReference>
<dbReference type="GO" id="GO:0005634">
    <property type="term" value="C:nucleus"/>
    <property type="evidence" value="ECO:0007669"/>
    <property type="project" value="UniProtKB-SubCell"/>
</dbReference>
<dbReference type="SUPFAM" id="SSF54277">
    <property type="entry name" value="CAD &amp; PB1 domains"/>
    <property type="match status" value="1"/>
</dbReference>
<dbReference type="Gene3D" id="3.10.20.90">
    <property type="entry name" value="Phosphatidylinositol 3-kinase Catalytic Subunit, Chain A, domain 1"/>
    <property type="match status" value="1"/>
</dbReference>
<evidence type="ECO:0000256" key="2">
    <source>
        <dbReference type="ARBA" id="ARBA00004496"/>
    </source>
</evidence>
<feature type="domain" description="ZZ-type" evidence="10">
    <location>
        <begin position="112"/>
        <end position="162"/>
    </location>
</feature>
<dbReference type="InterPro" id="IPR033741">
    <property type="entry name" value="SQSTM_UBA"/>
</dbReference>
<dbReference type="Pfam" id="PF16577">
    <property type="entry name" value="UBA_5"/>
    <property type="match status" value="1"/>
</dbReference>
<dbReference type="Pfam" id="PF00569">
    <property type="entry name" value="ZZ"/>
    <property type="match status" value="1"/>
</dbReference>
<accession>A0A8X6UDE4</accession>
<evidence type="ECO:0000259" key="11">
    <source>
        <dbReference type="PROSITE" id="PS51745"/>
    </source>
</evidence>
<dbReference type="PROSITE" id="PS51745">
    <property type="entry name" value="PB1"/>
    <property type="match status" value="1"/>
</dbReference>
<evidence type="ECO:0000313" key="13">
    <source>
        <dbReference type="Proteomes" id="UP000887013"/>
    </source>
</evidence>
<dbReference type="GO" id="GO:0000423">
    <property type="term" value="P:mitophagy"/>
    <property type="evidence" value="ECO:0007669"/>
    <property type="project" value="TreeGrafter"/>
</dbReference>
<evidence type="ECO:0000256" key="1">
    <source>
        <dbReference type="ARBA" id="ARBA00004123"/>
    </source>
</evidence>
<evidence type="ECO:0000259" key="10">
    <source>
        <dbReference type="PROSITE" id="PS50135"/>
    </source>
</evidence>
<feature type="region of interest" description="Disordered" evidence="9">
    <location>
        <begin position="321"/>
        <end position="354"/>
    </location>
</feature>
<feature type="region of interest" description="Disordered" evidence="9">
    <location>
        <begin position="389"/>
        <end position="414"/>
    </location>
</feature>
<feature type="domain" description="PB1" evidence="11">
    <location>
        <begin position="2"/>
        <end position="88"/>
    </location>
</feature>
<evidence type="ECO:0000256" key="5">
    <source>
        <dbReference type="ARBA" id="ARBA00022771"/>
    </source>
</evidence>
<evidence type="ECO:0000313" key="12">
    <source>
        <dbReference type="EMBL" id="GFU20204.1"/>
    </source>
</evidence>
<evidence type="ECO:0000256" key="3">
    <source>
        <dbReference type="ARBA" id="ARBA00022490"/>
    </source>
</evidence>
<dbReference type="Proteomes" id="UP000887013">
    <property type="component" value="Unassembled WGS sequence"/>
</dbReference>
<dbReference type="PROSITE" id="PS50135">
    <property type="entry name" value="ZF_ZZ_2"/>
    <property type="match status" value="1"/>
</dbReference>
<dbReference type="InterPro" id="IPR053793">
    <property type="entry name" value="PB1-like"/>
</dbReference>
<dbReference type="EMBL" id="BMAW01031226">
    <property type="protein sequence ID" value="GFU20204.1"/>
    <property type="molecule type" value="Genomic_DNA"/>
</dbReference>
<dbReference type="GO" id="GO:0008270">
    <property type="term" value="F:zinc ion binding"/>
    <property type="evidence" value="ECO:0007669"/>
    <property type="project" value="UniProtKB-KW"/>
</dbReference>
<dbReference type="InterPro" id="IPR000270">
    <property type="entry name" value="PB1_dom"/>
</dbReference>
<dbReference type="InterPro" id="IPR009060">
    <property type="entry name" value="UBA-like_sf"/>
</dbReference>
<dbReference type="GO" id="GO:0007032">
    <property type="term" value="P:endosome organization"/>
    <property type="evidence" value="ECO:0007669"/>
    <property type="project" value="TreeGrafter"/>
</dbReference>
<dbReference type="GO" id="GO:0035973">
    <property type="term" value="P:aggrephagy"/>
    <property type="evidence" value="ECO:0007669"/>
    <property type="project" value="TreeGrafter"/>
</dbReference>
<keyword evidence="4" id="KW-0479">Metal-binding</keyword>
<evidence type="ECO:0000256" key="4">
    <source>
        <dbReference type="ARBA" id="ARBA00022723"/>
    </source>
</evidence>
<dbReference type="GO" id="GO:0070530">
    <property type="term" value="F:K63-linked polyubiquitin modification-dependent protein binding"/>
    <property type="evidence" value="ECO:0007669"/>
    <property type="project" value="TreeGrafter"/>
</dbReference>
<dbReference type="AlphaFoldDB" id="A0A8X6UDE4"/>
<dbReference type="FunFam" id="3.10.20.90:FF:000320">
    <property type="entry name" value="Predicted protein"/>
    <property type="match status" value="1"/>
</dbReference>
<dbReference type="InterPro" id="IPR043145">
    <property type="entry name" value="Znf_ZZ_sf"/>
</dbReference>
<evidence type="ECO:0000256" key="8">
    <source>
        <dbReference type="PROSITE-ProRule" id="PRU00228"/>
    </source>
</evidence>
<gene>
    <name evidence="12" type="primary">Sqstm1</name>
    <name evidence="12" type="ORF">NPIL_126551</name>
</gene>
<dbReference type="SUPFAM" id="SSF46934">
    <property type="entry name" value="UBA-like"/>
    <property type="match status" value="1"/>
</dbReference>
<reference evidence="12" key="1">
    <citation type="submission" date="2020-08" db="EMBL/GenBank/DDBJ databases">
        <title>Multicomponent nature underlies the extraordinary mechanical properties of spider dragline silk.</title>
        <authorList>
            <person name="Kono N."/>
            <person name="Nakamura H."/>
            <person name="Mori M."/>
            <person name="Yoshida Y."/>
            <person name="Ohtoshi R."/>
            <person name="Malay A.D."/>
            <person name="Moran D.A.P."/>
            <person name="Tomita M."/>
            <person name="Numata K."/>
            <person name="Arakawa K."/>
        </authorList>
    </citation>
    <scope>NUCLEOTIDE SEQUENCE</scope>
</reference>
<name>A0A8X6UDE4_NEPPI</name>
<evidence type="ECO:0000256" key="9">
    <source>
        <dbReference type="SAM" id="MobiDB-lite"/>
    </source>
</evidence>
<feature type="compositionally biased region" description="Basic and acidic residues" evidence="9">
    <location>
        <begin position="321"/>
        <end position="352"/>
    </location>
</feature>
<dbReference type="SMART" id="SM00291">
    <property type="entry name" value="ZnF_ZZ"/>
    <property type="match status" value="1"/>
</dbReference>
<comment type="subcellular location">
    <subcellularLocation>
        <location evidence="2">Cytoplasm</location>
    </subcellularLocation>
    <subcellularLocation>
        <location evidence="1">Nucleus</location>
    </subcellularLocation>
</comment>
<evidence type="ECO:0000256" key="7">
    <source>
        <dbReference type="ARBA" id="ARBA00023242"/>
    </source>
</evidence>
<keyword evidence="3" id="KW-0963">Cytoplasm</keyword>
<dbReference type="GO" id="GO:0005080">
    <property type="term" value="F:protein kinase C binding"/>
    <property type="evidence" value="ECO:0007669"/>
    <property type="project" value="TreeGrafter"/>
</dbReference>
<organism evidence="12 13">
    <name type="scientific">Nephila pilipes</name>
    <name type="common">Giant wood spider</name>
    <name type="synonym">Nephila maculata</name>
    <dbReference type="NCBI Taxonomy" id="299642"/>
    <lineage>
        <taxon>Eukaryota</taxon>
        <taxon>Metazoa</taxon>
        <taxon>Ecdysozoa</taxon>
        <taxon>Arthropoda</taxon>
        <taxon>Chelicerata</taxon>
        <taxon>Arachnida</taxon>
        <taxon>Araneae</taxon>
        <taxon>Araneomorphae</taxon>
        <taxon>Entelegynae</taxon>
        <taxon>Araneoidea</taxon>
        <taxon>Nephilidae</taxon>
        <taxon>Nephila</taxon>
    </lineage>
</organism>
<keyword evidence="5 8" id="KW-0863">Zinc-finger</keyword>